<comment type="caution">
    <text evidence="5">The sequence shown here is derived from an EMBL/GenBank/DDBJ whole genome shotgun (WGS) entry which is preliminary data.</text>
</comment>
<evidence type="ECO:0000256" key="2">
    <source>
        <dbReference type="ARBA" id="ARBA00004613"/>
    </source>
</evidence>
<feature type="domain" description="Crinkler effector protein N-terminal" evidence="4">
    <location>
        <begin position="154"/>
        <end position="249"/>
    </location>
</feature>
<sequence length="928" mass="108899">MIFPVGYIFPPNHIHIIVQLPPPVTVTSIEDAMKKILEGIHKKMDIDNVDNNKPKPMALKQRDLKQAINVIDRNFCNFYSLDKQEPIKKETPRAKTNYRILLCGGAPGIDASRVQTKFEENSLPVRSNVVPIRFTMAYYLILGEVPAKRKLDFVKFDFSERVMILRNAIYDKKKNTFTNKNIDENDLILWKVDIPFDGENDKLTMLDEKFDTINIEQDLEGKEMLPGDEISKHLKNFDKPTSLIHIIVQPPQPATTGKTRYGVELFNCLDKEWKISKGQKPYMLYMLLDFTNGYALDEYEIQGDIKIASEIILGLRLAYHYLVHKKYVMSFTVFRTKSNEYKQCFRLSNVLLYIHNLEHESLIQRGKHLFIFLQIDEFQLIFKERNEGEKLFKQLMYILGHHMAGEIPEVFVQTLLSGTAPQDAIRAMEPTMYSIEPLDLPLLSLESRLEIMREFATNHDVSDCVWVPKVWIHQLLLDTGGLPRALEYLFAEFFGQDFTRVKEFFEDLEKKKLIPSTIYTSVSKDIDTAYKIKPYAREHKMLIYELVYRNIMEIESDISDVLQDGDHRIKLEHLERDRNLILRRLEEKDKVQIDIPYFFMYHYASVLGIFTEHLNHAFLPDEIWSWQNWEKFIADFITSRINMIDVLNKEKLLKLGNFFRGAGSNVTLGQLINFGSVEIYELNHQFPCLNLSAKEGKTAVLKLGYIMINGYSAPFADIFFLVDEPEPILIAIQCRLRKNLLNLKTIEDEHKRNANISHKMEEKARKLMNDSKIASREKKEELRKEAEEYTQLGNLLSKYRVITIFVTTQRFNEELERIPNDCILIHQEKFDTFFGPVFSSRTKFVMTRDSNPNLSTASQLTSRYKAISQDIGERIEQTRKRRIFRSHEEFCKEFKELADVNELRDDFIYYPYPPYIEPFEHSNKRTRV</sequence>
<organism evidence="5 6">
    <name type="scientific">Rhizophagus irregularis</name>
    <dbReference type="NCBI Taxonomy" id="588596"/>
    <lineage>
        <taxon>Eukaryota</taxon>
        <taxon>Fungi</taxon>
        <taxon>Fungi incertae sedis</taxon>
        <taxon>Mucoromycota</taxon>
        <taxon>Glomeromycotina</taxon>
        <taxon>Glomeromycetes</taxon>
        <taxon>Glomerales</taxon>
        <taxon>Glomeraceae</taxon>
        <taxon>Rhizophagus</taxon>
    </lineage>
</organism>
<gene>
    <name evidence="5" type="ORF">RhiirC2_871329</name>
</gene>
<protein>
    <recommendedName>
        <fullName evidence="4">Crinkler effector protein N-terminal domain-containing protein</fullName>
    </recommendedName>
</protein>
<dbReference type="VEuPathDB" id="FungiDB:FUN_024773"/>
<evidence type="ECO:0000313" key="6">
    <source>
        <dbReference type="Proteomes" id="UP000233469"/>
    </source>
</evidence>
<evidence type="ECO:0000313" key="5">
    <source>
        <dbReference type="EMBL" id="PKK59255.1"/>
    </source>
</evidence>
<dbReference type="GO" id="GO:0043657">
    <property type="term" value="C:host cell"/>
    <property type="evidence" value="ECO:0007669"/>
    <property type="project" value="UniProtKB-SubCell"/>
</dbReference>
<dbReference type="VEuPathDB" id="FungiDB:RhiirA1_543118"/>
<comment type="subcellular location">
    <subcellularLocation>
        <location evidence="1">Host cell</location>
    </subcellularLocation>
    <subcellularLocation>
        <location evidence="2">Secreted</location>
    </subcellularLocation>
</comment>
<dbReference type="InterPro" id="IPR045379">
    <property type="entry name" value="Crinkler_N"/>
</dbReference>
<dbReference type="Pfam" id="PF20147">
    <property type="entry name" value="Crinkler"/>
    <property type="match status" value="1"/>
</dbReference>
<reference evidence="5 6" key="2">
    <citation type="submission" date="2017-10" db="EMBL/GenBank/DDBJ databases">
        <title>Extensive intraspecific genome diversity in a model arbuscular mycorrhizal fungus.</title>
        <authorList>
            <person name="Chen E.C.H."/>
            <person name="Morin E."/>
            <person name="Baudet D."/>
            <person name="Noel J."/>
            <person name="Ndikumana S."/>
            <person name="Charron P."/>
            <person name="St-Onge C."/>
            <person name="Giorgi J."/>
            <person name="Grigoriev I.V."/>
            <person name="Roux C."/>
            <person name="Martin F.M."/>
            <person name="Corradi N."/>
        </authorList>
    </citation>
    <scope>NUCLEOTIDE SEQUENCE [LARGE SCALE GENOMIC DNA]</scope>
    <source>
        <strain evidence="5 6">C2</strain>
    </source>
</reference>
<dbReference type="AlphaFoldDB" id="A0A2N1MC91"/>
<reference evidence="5 6" key="1">
    <citation type="submission" date="2016-04" db="EMBL/GenBank/DDBJ databases">
        <title>Genome analyses suggest a sexual origin of heterokaryosis in a supposedly ancient asexual fungus.</title>
        <authorList>
            <person name="Ropars J."/>
            <person name="Sedzielewska K."/>
            <person name="Noel J."/>
            <person name="Charron P."/>
            <person name="Farinelli L."/>
            <person name="Marton T."/>
            <person name="Kruger M."/>
            <person name="Pelin A."/>
            <person name="Brachmann A."/>
            <person name="Corradi N."/>
        </authorList>
    </citation>
    <scope>NUCLEOTIDE SEQUENCE [LARGE SCALE GENOMIC DNA]</scope>
    <source>
        <strain evidence="5 6">C2</strain>
    </source>
</reference>
<proteinExistence type="predicted"/>
<dbReference type="GO" id="GO:0005576">
    <property type="term" value="C:extracellular region"/>
    <property type="evidence" value="ECO:0007669"/>
    <property type="project" value="UniProtKB-SubCell"/>
</dbReference>
<keyword evidence="3" id="KW-0964">Secreted</keyword>
<dbReference type="VEuPathDB" id="FungiDB:RhiirFUN_021831"/>
<dbReference type="VEuPathDB" id="FungiDB:RhiirA1_518828"/>
<evidence type="ECO:0000256" key="3">
    <source>
        <dbReference type="ARBA" id="ARBA00022525"/>
    </source>
</evidence>
<dbReference type="Proteomes" id="UP000233469">
    <property type="component" value="Unassembled WGS sequence"/>
</dbReference>
<dbReference type="VEuPathDB" id="FungiDB:RhiirFUN_024133"/>
<name>A0A2N1MC91_9GLOM</name>
<evidence type="ECO:0000256" key="1">
    <source>
        <dbReference type="ARBA" id="ARBA00004340"/>
    </source>
</evidence>
<evidence type="ECO:0000259" key="4">
    <source>
        <dbReference type="Pfam" id="PF20147"/>
    </source>
</evidence>
<accession>A0A2N1MC91</accession>
<dbReference type="EMBL" id="LLXL01003135">
    <property type="protein sequence ID" value="PKK59255.1"/>
    <property type="molecule type" value="Genomic_DNA"/>
</dbReference>